<keyword evidence="1" id="KW-1133">Transmembrane helix</keyword>
<organism evidence="2 3">
    <name type="scientific">Enorma massiliensis</name>
    <dbReference type="NCBI Taxonomy" id="1472761"/>
    <lineage>
        <taxon>Bacteria</taxon>
        <taxon>Bacillati</taxon>
        <taxon>Actinomycetota</taxon>
        <taxon>Coriobacteriia</taxon>
        <taxon>Coriobacteriales</taxon>
        <taxon>Coriobacteriaceae</taxon>
        <taxon>Enorma</taxon>
    </lineage>
</organism>
<evidence type="ECO:0000313" key="2">
    <source>
        <dbReference type="EMBL" id="OUN43746.1"/>
    </source>
</evidence>
<evidence type="ECO:0000256" key="1">
    <source>
        <dbReference type="SAM" id="Phobius"/>
    </source>
</evidence>
<sequence length="95" mass="10096">MGSRKDLSYEKKETKTPYIYTEVEDMDEALRLASLAIDDAKSFWGYVKATGVEPVAAMAEAEQPPGPLAKAGYFIAGSATGIAGLLLLLLSLGVI</sequence>
<protein>
    <submittedName>
        <fullName evidence="2">Uncharacterized protein</fullName>
    </submittedName>
</protein>
<gene>
    <name evidence="2" type="ORF">B5G21_03410</name>
</gene>
<name>A0A1Y3U4Q1_9ACTN</name>
<dbReference type="RefSeq" id="WP_087186041.1">
    <property type="nucleotide sequence ID" value="NZ_NFHO01000003.1"/>
</dbReference>
<dbReference type="EMBL" id="NFHO01000003">
    <property type="protein sequence ID" value="OUN43746.1"/>
    <property type="molecule type" value="Genomic_DNA"/>
</dbReference>
<keyword evidence="1" id="KW-0812">Transmembrane</keyword>
<reference evidence="3" key="1">
    <citation type="submission" date="2017-04" db="EMBL/GenBank/DDBJ databases">
        <title>Function of individual gut microbiota members based on whole genome sequencing of pure cultures obtained from chicken caecum.</title>
        <authorList>
            <person name="Medvecky M."/>
            <person name="Cejkova D."/>
            <person name="Polansky O."/>
            <person name="Karasova D."/>
            <person name="Kubasova T."/>
            <person name="Cizek A."/>
            <person name="Rychlik I."/>
        </authorList>
    </citation>
    <scope>NUCLEOTIDE SEQUENCE [LARGE SCALE GENOMIC DNA]</scope>
    <source>
        <strain evidence="3">An70</strain>
    </source>
</reference>
<proteinExistence type="predicted"/>
<evidence type="ECO:0000313" key="3">
    <source>
        <dbReference type="Proteomes" id="UP000196560"/>
    </source>
</evidence>
<keyword evidence="3" id="KW-1185">Reference proteome</keyword>
<comment type="caution">
    <text evidence="2">The sequence shown here is derived from an EMBL/GenBank/DDBJ whole genome shotgun (WGS) entry which is preliminary data.</text>
</comment>
<feature type="transmembrane region" description="Helical" evidence="1">
    <location>
        <begin position="73"/>
        <end position="94"/>
    </location>
</feature>
<accession>A0A1Y3U4Q1</accession>
<dbReference type="Proteomes" id="UP000196560">
    <property type="component" value="Unassembled WGS sequence"/>
</dbReference>
<keyword evidence="1" id="KW-0472">Membrane</keyword>
<dbReference type="AlphaFoldDB" id="A0A1Y3U4Q1"/>